<keyword evidence="2" id="KW-1015">Disulfide bond</keyword>
<name>A0AA88EGQ4_FICCA</name>
<dbReference type="GO" id="GO:0048544">
    <property type="term" value="P:recognition of pollen"/>
    <property type="evidence" value="ECO:0007669"/>
    <property type="project" value="InterPro"/>
</dbReference>
<dbReference type="InterPro" id="IPR000858">
    <property type="entry name" value="S_locus_glycoprot_dom"/>
</dbReference>
<dbReference type="PANTHER" id="PTHR32444">
    <property type="entry name" value="BULB-TYPE LECTIN DOMAIN-CONTAINING PROTEIN"/>
    <property type="match status" value="1"/>
</dbReference>
<dbReference type="Pfam" id="PF00954">
    <property type="entry name" value="S_locus_glycop"/>
    <property type="match status" value="1"/>
</dbReference>
<gene>
    <name evidence="4" type="ORF">TIFTF001_054418</name>
</gene>
<dbReference type="PANTHER" id="PTHR32444:SF234">
    <property type="entry name" value="RECEPTOR-LIKE SERINE_THREONINE-PROTEIN KINASE"/>
    <property type="match status" value="1"/>
</dbReference>
<dbReference type="Proteomes" id="UP001187192">
    <property type="component" value="Unassembled WGS sequence"/>
</dbReference>
<evidence type="ECO:0000256" key="2">
    <source>
        <dbReference type="ARBA" id="ARBA00023157"/>
    </source>
</evidence>
<evidence type="ECO:0000256" key="1">
    <source>
        <dbReference type="ARBA" id="ARBA00022729"/>
    </source>
</evidence>
<proteinExistence type="predicted"/>
<evidence type="ECO:0000313" key="5">
    <source>
        <dbReference type="Proteomes" id="UP001187192"/>
    </source>
</evidence>
<dbReference type="PROSITE" id="PS50948">
    <property type="entry name" value="PAN"/>
    <property type="match status" value="1"/>
</dbReference>
<dbReference type="EMBL" id="BTGU01014663">
    <property type="protein sequence ID" value="GMN74486.1"/>
    <property type="molecule type" value="Genomic_DNA"/>
</dbReference>
<protein>
    <recommendedName>
        <fullName evidence="3">Apple domain-containing protein</fullName>
    </recommendedName>
</protein>
<reference evidence="4" key="1">
    <citation type="submission" date="2023-07" db="EMBL/GenBank/DDBJ databases">
        <title>draft genome sequence of fig (Ficus carica).</title>
        <authorList>
            <person name="Takahashi T."/>
            <person name="Nishimura K."/>
        </authorList>
    </citation>
    <scope>NUCLEOTIDE SEQUENCE</scope>
</reference>
<dbReference type="SMART" id="SM00473">
    <property type="entry name" value="PAN_AP"/>
    <property type="match status" value="1"/>
</dbReference>
<accession>A0AA88EGQ4</accession>
<dbReference type="Pfam" id="PF08276">
    <property type="entry name" value="PAN_2"/>
    <property type="match status" value="1"/>
</dbReference>
<evidence type="ECO:0000259" key="3">
    <source>
        <dbReference type="PROSITE" id="PS50948"/>
    </source>
</evidence>
<dbReference type="AlphaFoldDB" id="A0AA88EGQ4"/>
<feature type="domain" description="Apple" evidence="3">
    <location>
        <begin position="184"/>
        <end position="267"/>
    </location>
</feature>
<dbReference type="CDD" id="cd01098">
    <property type="entry name" value="PAN_AP_plant"/>
    <property type="match status" value="1"/>
</dbReference>
<comment type="caution">
    <text evidence="4">The sequence shown here is derived from an EMBL/GenBank/DDBJ whole genome shotgun (WGS) entry which is preliminary data.</text>
</comment>
<keyword evidence="5" id="KW-1185">Reference proteome</keyword>
<sequence>MEIGWDSRKGLNRKLSAWKNWDDPCPGDFSFGIEVEHDRYADAYAHKGTTTYYRSGPWNGIVVSGGQDITPNQLFDRHFFYIGNSLNYRYTLKNNSVITIIVVNQTKSKCEQLVWMEGDLSWWSYVYAPRDDCDKYGLCGANGNCVIGENTACQCLEGFKPKSQSKWELRDWSDGCIRKNPLNCQDGDKDDFGKLDGIKMPDTRNAWFNDSMNLKECRVKCLNDCSCVAYSNRDVSGEGKGCRIWYGDLMDIRQISEGGQELYIRIPPLEVGRDGKVKSLVRLL</sequence>
<dbReference type="InterPro" id="IPR003609">
    <property type="entry name" value="Pan_app"/>
</dbReference>
<evidence type="ECO:0000313" key="4">
    <source>
        <dbReference type="EMBL" id="GMN74486.1"/>
    </source>
</evidence>
<keyword evidence="1" id="KW-0732">Signal</keyword>
<organism evidence="4 5">
    <name type="scientific">Ficus carica</name>
    <name type="common">Common fig</name>
    <dbReference type="NCBI Taxonomy" id="3494"/>
    <lineage>
        <taxon>Eukaryota</taxon>
        <taxon>Viridiplantae</taxon>
        <taxon>Streptophyta</taxon>
        <taxon>Embryophyta</taxon>
        <taxon>Tracheophyta</taxon>
        <taxon>Spermatophyta</taxon>
        <taxon>Magnoliopsida</taxon>
        <taxon>eudicotyledons</taxon>
        <taxon>Gunneridae</taxon>
        <taxon>Pentapetalae</taxon>
        <taxon>rosids</taxon>
        <taxon>fabids</taxon>
        <taxon>Rosales</taxon>
        <taxon>Moraceae</taxon>
        <taxon>Ficeae</taxon>
        <taxon>Ficus</taxon>
    </lineage>
</organism>